<keyword evidence="10" id="KW-0675">Receptor</keyword>
<dbReference type="GeneTree" id="ENSGT00940000161369"/>
<dbReference type="InterPro" id="IPR017452">
    <property type="entry name" value="GPCR_Rhodpsn_7TM"/>
</dbReference>
<evidence type="ECO:0000313" key="16">
    <source>
        <dbReference type="Proteomes" id="UP000694620"/>
    </source>
</evidence>
<dbReference type="Ensembl" id="ENSECRT00000006374.1">
    <property type="protein sequence ID" value="ENSECRP00000006274.1"/>
    <property type="gene ID" value="ENSECRG00000004175.1"/>
</dbReference>
<keyword evidence="16" id="KW-1185">Reference proteome</keyword>
<keyword evidence="6 13" id="KW-1133">Transmembrane helix</keyword>
<evidence type="ECO:0000256" key="11">
    <source>
        <dbReference type="ARBA" id="ARBA00023180"/>
    </source>
</evidence>
<keyword evidence="5" id="KW-0552">Olfaction</keyword>
<dbReference type="AlphaFoldDB" id="A0A8C4RSP4"/>
<proteinExistence type="predicted"/>
<feature type="transmembrane region" description="Helical" evidence="13">
    <location>
        <begin position="242"/>
        <end position="267"/>
    </location>
</feature>
<feature type="transmembrane region" description="Helical" evidence="13">
    <location>
        <begin position="279"/>
        <end position="299"/>
    </location>
</feature>
<evidence type="ECO:0000256" key="1">
    <source>
        <dbReference type="ARBA" id="ARBA00004651"/>
    </source>
</evidence>
<evidence type="ECO:0000256" key="12">
    <source>
        <dbReference type="ARBA" id="ARBA00023224"/>
    </source>
</evidence>
<keyword evidence="9" id="KW-1015">Disulfide bond</keyword>
<keyword evidence="8 13" id="KW-0472">Membrane</keyword>
<name>A0A8C4RSP4_ERPCA</name>
<comment type="subcellular location">
    <subcellularLocation>
        <location evidence="1">Cell membrane</location>
        <topology evidence="1">Multi-pass membrane protein</topology>
    </subcellularLocation>
</comment>
<evidence type="ECO:0000256" key="9">
    <source>
        <dbReference type="ARBA" id="ARBA00023157"/>
    </source>
</evidence>
<feature type="domain" description="G-protein coupled receptors family 1 profile" evidence="14">
    <location>
        <begin position="44"/>
        <end position="297"/>
    </location>
</feature>
<keyword evidence="3" id="KW-0716">Sensory transduction</keyword>
<accession>A0A8C4RSP4</accession>
<feature type="transmembrane region" description="Helical" evidence="13">
    <location>
        <begin position="63"/>
        <end position="85"/>
    </location>
</feature>
<feature type="transmembrane region" description="Helical" evidence="13">
    <location>
        <begin position="29"/>
        <end position="51"/>
    </location>
</feature>
<dbReference type="InterPro" id="IPR050939">
    <property type="entry name" value="Olfactory_GPCR1"/>
</dbReference>
<dbReference type="PRINTS" id="PR00245">
    <property type="entry name" value="OLFACTORYR"/>
</dbReference>
<dbReference type="GO" id="GO:0004984">
    <property type="term" value="F:olfactory receptor activity"/>
    <property type="evidence" value="ECO:0007669"/>
    <property type="project" value="InterPro"/>
</dbReference>
<feature type="transmembrane region" description="Helical" evidence="13">
    <location>
        <begin position="198"/>
        <end position="221"/>
    </location>
</feature>
<keyword evidence="2" id="KW-1003">Cell membrane</keyword>
<evidence type="ECO:0000256" key="8">
    <source>
        <dbReference type="ARBA" id="ARBA00023136"/>
    </source>
</evidence>
<evidence type="ECO:0000313" key="15">
    <source>
        <dbReference type="Ensembl" id="ENSECRP00000006274.1"/>
    </source>
</evidence>
<evidence type="ECO:0000259" key="14">
    <source>
        <dbReference type="PROSITE" id="PS50262"/>
    </source>
</evidence>
<feature type="transmembrane region" description="Helical" evidence="13">
    <location>
        <begin position="105"/>
        <end position="123"/>
    </location>
</feature>
<keyword evidence="4 13" id="KW-0812">Transmembrane</keyword>
<reference evidence="15" key="3">
    <citation type="submission" date="2025-09" db="UniProtKB">
        <authorList>
            <consortium name="Ensembl"/>
        </authorList>
    </citation>
    <scope>IDENTIFICATION</scope>
</reference>
<evidence type="ECO:0000256" key="2">
    <source>
        <dbReference type="ARBA" id="ARBA00022475"/>
    </source>
</evidence>
<sequence>MQKSTNLSYTPITEFVLVGFTGVSQVPELIGVTFIITFTLTLLGNVFVVLIIKHNESLHTPMYIIICNLALSDLMYSTVISPKVIQVYLTGSNTIRVPICLIQMYFLHFAGSVHSYMLLVMAIDRYVSICHPLRYPSLLSNTKAQLLCLGAWMLGAVTVSPLVSIYAASIQLYCGPNKIPHLYCEYGLVISLSCNDTYFFIQLGSSIGSSILVGPFLLIALSYLKITISVLTIESSGGRMKAVYTCSTQLLVISIYFLPRLFVYIAFASGMYMPGDIRISLGLLYCLLPPLVNPVIYSYRMREIKQIIVKVLKIKEIPTEIRVKKICVSEF</sequence>
<dbReference type="GO" id="GO:0004930">
    <property type="term" value="F:G protein-coupled receptor activity"/>
    <property type="evidence" value="ECO:0007669"/>
    <property type="project" value="UniProtKB-KW"/>
</dbReference>
<evidence type="ECO:0000256" key="4">
    <source>
        <dbReference type="ARBA" id="ARBA00022692"/>
    </source>
</evidence>
<dbReference type="Gene3D" id="1.20.1070.10">
    <property type="entry name" value="Rhodopsin 7-helix transmembrane proteins"/>
    <property type="match status" value="1"/>
</dbReference>
<dbReference type="PANTHER" id="PTHR24242">
    <property type="entry name" value="G-PROTEIN COUPLED RECEPTOR"/>
    <property type="match status" value="1"/>
</dbReference>
<evidence type="ECO:0000256" key="6">
    <source>
        <dbReference type="ARBA" id="ARBA00022989"/>
    </source>
</evidence>
<dbReference type="PRINTS" id="PR00237">
    <property type="entry name" value="GPCRRHODOPSN"/>
</dbReference>
<organism evidence="15 16">
    <name type="scientific">Erpetoichthys calabaricus</name>
    <name type="common">Rope fish</name>
    <name type="synonym">Calamoichthys calabaricus</name>
    <dbReference type="NCBI Taxonomy" id="27687"/>
    <lineage>
        <taxon>Eukaryota</taxon>
        <taxon>Metazoa</taxon>
        <taxon>Chordata</taxon>
        <taxon>Craniata</taxon>
        <taxon>Vertebrata</taxon>
        <taxon>Euteleostomi</taxon>
        <taxon>Actinopterygii</taxon>
        <taxon>Polypteriformes</taxon>
        <taxon>Polypteridae</taxon>
        <taxon>Erpetoichthys</taxon>
    </lineage>
</organism>
<dbReference type="FunFam" id="1.20.1070.10:FF:000024">
    <property type="entry name" value="Olfactory receptor"/>
    <property type="match status" value="1"/>
</dbReference>
<dbReference type="Proteomes" id="UP000694620">
    <property type="component" value="Chromosome 4"/>
</dbReference>
<dbReference type="PROSITE" id="PS50262">
    <property type="entry name" value="G_PROTEIN_RECEP_F1_2"/>
    <property type="match status" value="1"/>
</dbReference>
<keyword evidence="12" id="KW-0807">Transducer</keyword>
<reference evidence="15" key="2">
    <citation type="submission" date="2025-08" db="UniProtKB">
        <authorList>
            <consortium name="Ensembl"/>
        </authorList>
    </citation>
    <scope>IDENTIFICATION</scope>
</reference>
<dbReference type="InterPro" id="IPR000725">
    <property type="entry name" value="Olfact_rcpt"/>
</dbReference>
<evidence type="ECO:0000256" key="10">
    <source>
        <dbReference type="ARBA" id="ARBA00023170"/>
    </source>
</evidence>
<dbReference type="InterPro" id="IPR000276">
    <property type="entry name" value="GPCR_Rhodpsn"/>
</dbReference>
<feature type="transmembrane region" description="Helical" evidence="13">
    <location>
        <begin position="144"/>
        <end position="168"/>
    </location>
</feature>
<evidence type="ECO:0000256" key="5">
    <source>
        <dbReference type="ARBA" id="ARBA00022725"/>
    </source>
</evidence>
<dbReference type="GO" id="GO:0005886">
    <property type="term" value="C:plasma membrane"/>
    <property type="evidence" value="ECO:0007669"/>
    <property type="project" value="UniProtKB-SubCell"/>
</dbReference>
<evidence type="ECO:0000256" key="7">
    <source>
        <dbReference type="ARBA" id="ARBA00023040"/>
    </source>
</evidence>
<evidence type="ECO:0000256" key="13">
    <source>
        <dbReference type="SAM" id="Phobius"/>
    </source>
</evidence>
<evidence type="ECO:0000256" key="3">
    <source>
        <dbReference type="ARBA" id="ARBA00022606"/>
    </source>
</evidence>
<keyword evidence="11" id="KW-0325">Glycoprotein</keyword>
<dbReference type="SUPFAM" id="SSF81321">
    <property type="entry name" value="Family A G protein-coupled receptor-like"/>
    <property type="match status" value="1"/>
</dbReference>
<reference evidence="15" key="1">
    <citation type="submission" date="2021-06" db="EMBL/GenBank/DDBJ databases">
        <authorList>
            <consortium name="Wellcome Sanger Institute Data Sharing"/>
        </authorList>
    </citation>
    <scope>NUCLEOTIDE SEQUENCE [LARGE SCALE GENOMIC DNA]</scope>
</reference>
<dbReference type="Pfam" id="PF13853">
    <property type="entry name" value="7tm_4"/>
    <property type="match status" value="1"/>
</dbReference>
<keyword evidence="7" id="KW-0297">G-protein coupled receptor</keyword>
<dbReference type="PANTHER" id="PTHR24242:SF359">
    <property type="entry name" value="ODORANT RECEPTOR-RELATED"/>
    <property type="match status" value="1"/>
</dbReference>
<protein>
    <recommendedName>
        <fullName evidence="14">G-protein coupled receptors family 1 profile domain-containing protein</fullName>
    </recommendedName>
</protein>